<name>A0AAD9WZA4_9ROSI</name>
<evidence type="ECO:0000313" key="2">
    <source>
        <dbReference type="Proteomes" id="UP001280121"/>
    </source>
</evidence>
<protein>
    <recommendedName>
        <fullName evidence="3">MULE transposase domain-containing protein</fullName>
    </recommendedName>
</protein>
<dbReference type="AlphaFoldDB" id="A0AAD9WZA4"/>
<comment type="caution">
    <text evidence="1">The sequence shown here is derived from an EMBL/GenBank/DDBJ whole genome shotgun (WGS) entry which is preliminary data.</text>
</comment>
<evidence type="ECO:0000313" key="1">
    <source>
        <dbReference type="EMBL" id="KAK2647927.1"/>
    </source>
</evidence>
<sequence>MGSRYNVICDKGAFGHIDDLVFISDRHVSIKAGISKVFPDATHTIYCRHFSENVKKRFHRKDVTAIMDKTARLYAETKYNRYKEELSNLHQNAFDYVNDVDLSSRHNYDVCLCLWVWWEGISPRHDYMLISVSKPGVSAMGRWTIPV</sequence>
<gene>
    <name evidence="1" type="ORF">Ddye_015416</name>
</gene>
<evidence type="ECO:0008006" key="3">
    <source>
        <dbReference type="Google" id="ProtNLM"/>
    </source>
</evidence>
<accession>A0AAD9WZA4</accession>
<proteinExistence type="predicted"/>
<keyword evidence="2" id="KW-1185">Reference proteome</keyword>
<dbReference type="EMBL" id="JANJYI010000005">
    <property type="protein sequence ID" value="KAK2647927.1"/>
    <property type="molecule type" value="Genomic_DNA"/>
</dbReference>
<dbReference type="Proteomes" id="UP001280121">
    <property type="component" value="Unassembled WGS sequence"/>
</dbReference>
<organism evidence="1 2">
    <name type="scientific">Dipteronia dyeriana</name>
    <dbReference type="NCBI Taxonomy" id="168575"/>
    <lineage>
        <taxon>Eukaryota</taxon>
        <taxon>Viridiplantae</taxon>
        <taxon>Streptophyta</taxon>
        <taxon>Embryophyta</taxon>
        <taxon>Tracheophyta</taxon>
        <taxon>Spermatophyta</taxon>
        <taxon>Magnoliopsida</taxon>
        <taxon>eudicotyledons</taxon>
        <taxon>Gunneridae</taxon>
        <taxon>Pentapetalae</taxon>
        <taxon>rosids</taxon>
        <taxon>malvids</taxon>
        <taxon>Sapindales</taxon>
        <taxon>Sapindaceae</taxon>
        <taxon>Hippocastanoideae</taxon>
        <taxon>Acereae</taxon>
        <taxon>Dipteronia</taxon>
    </lineage>
</organism>
<reference evidence="1" key="1">
    <citation type="journal article" date="2023" name="Plant J.">
        <title>Genome sequences and population genomics provide insights into the demographic history, inbreeding, and mutation load of two 'living fossil' tree species of Dipteronia.</title>
        <authorList>
            <person name="Feng Y."/>
            <person name="Comes H.P."/>
            <person name="Chen J."/>
            <person name="Zhu S."/>
            <person name="Lu R."/>
            <person name="Zhang X."/>
            <person name="Li P."/>
            <person name="Qiu J."/>
            <person name="Olsen K.M."/>
            <person name="Qiu Y."/>
        </authorList>
    </citation>
    <scope>NUCLEOTIDE SEQUENCE</scope>
    <source>
        <strain evidence="1">KIB01</strain>
    </source>
</reference>